<dbReference type="InterPro" id="IPR002999">
    <property type="entry name" value="Tudor"/>
</dbReference>
<evidence type="ECO:0000256" key="23">
    <source>
        <dbReference type="ARBA" id="ARBA00023221"/>
    </source>
</evidence>
<evidence type="ECO:0000256" key="34">
    <source>
        <dbReference type="SAM" id="MobiDB-lite"/>
    </source>
</evidence>
<keyword evidence="20 33" id="KW-0472">Membrane</keyword>
<evidence type="ECO:0000256" key="7">
    <source>
        <dbReference type="ARBA" id="ARBA00022490"/>
    </source>
</evidence>
<protein>
    <recommendedName>
        <fullName evidence="6">Delta(14)-sterol reductase LBR</fullName>
        <ecNumber evidence="5">1.3.1.70</ecNumber>
    </recommendedName>
    <alternativeName>
        <fullName evidence="29">3-beta-hydroxysterol Delta (14)-reductase</fullName>
    </alternativeName>
    <alternativeName>
        <fullName evidence="26">C-14 sterol reductase</fullName>
    </alternativeName>
    <alternativeName>
        <fullName evidence="25">Integral nuclear envelope inner membrane protein</fullName>
    </alternativeName>
    <alternativeName>
        <fullName evidence="27">Lamin-B receptor</fullName>
    </alternativeName>
    <alternativeName>
        <fullName evidence="28">Sterol C14-reductase</fullName>
    </alternativeName>
</protein>
<name>A0A8T2JJU5_9PIPI</name>
<feature type="transmembrane region" description="Helical" evidence="33">
    <location>
        <begin position="287"/>
        <end position="309"/>
    </location>
</feature>
<keyword evidence="18 33" id="KW-0443">Lipid metabolism</keyword>
<comment type="subcellular location">
    <subcellularLocation>
        <location evidence="2">Cytoplasm</location>
    </subcellularLocation>
    <subcellularLocation>
        <location evidence="33">Endoplasmic reticulum membrane</location>
        <topology evidence="33">Multi-pass membrane protein</topology>
    </subcellularLocation>
    <subcellularLocation>
        <location evidence="1">Nucleus inner membrane</location>
        <topology evidence="1">Multi-pass membrane protein</topology>
    </subcellularLocation>
</comment>
<keyword evidence="23 33" id="KW-0753">Steroid metabolism</keyword>
<feature type="domain" description="Tudor" evidence="35">
    <location>
        <begin position="4"/>
        <end position="62"/>
    </location>
</feature>
<evidence type="ECO:0000313" key="36">
    <source>
        <dbReference type="EMBL" id="KAG8443823.1"/>
    </source>
</evidence>
<evidence type="ECO:0000256" key="20">
    <source>
        <dbReference type="ARBA" id="ARBA00023136"/>
    </source>
</evidence>
<dbReference type="Gene3D" id="2.30.30.140">
    <property type="match status" value="1"/>
</dbReference>
<gene>
    <name evidence="36" type="ORF">GDO86_009130</name>
</gene>
<dbReference type="GO" id="GO:0050613">
    <property type="term" value="F:Delta14-sterol reductase activity"/>
    <property type="evidence" value="ECO:0007669"/>
    <property type="project" value="UniProtKB-EC"/>
</dbReference>
<evidence type="ECO:0000256" key="1">
    <source>
        <dbReference type="ARBA" id="ARBA00004473"/>
    </source>
</evidence>
<evidence type="ECO:0000256" key="22">
    <source>
        <dbReference type="ARBA" id="ARBA00023170"/>
    </source>
</evidence>
<reference evidence="36" key="1">
    <citation type="thesis" date="2020" institute="ProQuest LLC" country="789 East Eisenhower Parkway, Ann Arbor, MI, USA">
        <title>Comparative Genomics and Chromosome Evolution.</title>
        <authorList>
            <person name="Mudd A.B."/>
        </authorList>
    </citation>
    <scope>NUCLEOTIDE SEQUENCE</scope>
    <source>
        <strain evidence="36">Female2</strain>
        <tissue evidence="36">Blood</tissue>
    </source>
</reference>
<dbReference type="GO" id="GO:0005637">
    <property type="term" value="C:nuclear inner membrane"/>
    <property type="evidence" value="ECO:0007669"/>
    <property type="project" value="UniProtKB-SubCell"/>
</dbReference>
<evidence type="ECO:0000256" key="18">
    <source>
        <dbReference type="ARBA" id="ARBA00023098"/>
    </source>
</evidence>
<dbReference type="PANTHER" id="PTHR21257:SF55">
    <property type="entry name" value="DELTA(14)-STEROL REDUCTASE LBR"/>
    <property type="match status" value="1"/>
</dbReference>
<evidence type="ECO:0000256" key="13">
    <source>
        <dbReference type="ARBA" id="ARBA00022824"/>
    </source>
</evidence>
<dbReference type="GO" id="GO:0006695">
    <property type="term" value="P:cholesterol biosynthetic process"/>
    <property type="evidence" value="ECO:0007669"/>
    <property type="project" value="UniProtKB-UniRule"/>
</dbReference>
<dbReference type="GO" id="GO:0003677">
    <property type="term" value="F:DNA binding"/>
    <property type="evidence" value="ECO:0007669"/>
    <property type="project" value="UniProtKB-KW"/>
</dbReference>
<dbReference type="SMART" id="SM00333">
    <property type="entry name" value="TUDOR"/>
    <property type="match status" value="1"/>
</dbReference>
<evidence type="ECO:0000256" key="14">
    <source>
        <dbReference type="ARBA" id="ARBA00022955"/>
    </source>
</evidence>
<evidence type="ECO:0000256" key="25">
    <source>
        <dbReference type="ARBA" id="ARBA00029624"/>
    </source>
</evidence>
<evidence type="ECO:0000256" key="17">
    <source>
        <dbReference type="ARBA" id="ARBA00023011"/>
    </source>
</evidence>
<evidence type="ECO:0000259" key="35">
    <source>
        <dbReference type="SMART" id="SM00333"/>
    </source>
</evidence>
<keyword evidence="14 33" id="KW-0752">Steroid biosynthesis</keyword>
<dbReference type="EMBL" id="JAACNH010000004">
    <property type="protein sequence ID" value="KAG8443823.1"/>
    <property type="molecule type" value="Genomic_DNA"/>
</dbReference>
<evidence type="ECO:0000256" key="29">
    <source>
        <dbReference type="ARBA" id="ARBA00032210"/>
    </source>
</evidence>
<keyword evidence="13 33" id="KW-0256">Endoplasmic reticulum</keyword>
<feature type="transmembrane region" description="Helical" evidence="33">
    <location>
        <begin position="548"/>
        <end position="574"/>
    </location>
</feature>
<evidence type="ECO:0000256" key="27">
    <source>
        <dbReference type="ARBA" id="ARBA00030798"/>
    </source>
</evidence>
<keyword evidence="19" id="KW-0238">DNA-binding</keyword>
<feature type="transmembrane region" description="Helical" evidence="33">
    <location>
        <begin position="321"/>
        <end position="338"/>
    </location>
</feature>
<dbReference type="InterPro" id="IPR019023">
    <property type="entry name" value="Lamin-B_rcpt_of_tudor"/>
</dbReference>
<keyword evidence="9 33" id="KW-0153">Cholesterol metabolism</keyword>
<feature type="transmembrane region" description="Helical" evidence="33">
    <location>
        <begin position="210"/>
        <end position="229"/>
    </location>
</feature>
<dbReference type="Gene3D" id="1.20.120.1630">
    <property type="match status" value="1"/>
</dbReference>
<organism evidence="36 37">
    <name type="scientific">Hymenochirus boettgeri</name>
    <name type="common">Congo dwarf clawed frog</name>
    <dbReference type="NCBI Taxonomy" id="247094"/>
    <lineage>
        <taxon>Eukaryota</taxon>
        <taxon>Metazoa</taxon>
        <taxon>Chordata</taxon>
        <taxon>Craniata</taxon>
        <taxon>Vertebrata</taxon>
        <taxon>Euteleostomi</taxon>
        <taxon>Amphibia</taxon>
        <taxon>Batrachia</taxon>
        <taxon>Anura</taxon>
        <taxon>Pipoidea</taxon>
        <taxon>Pipidae</taxon>
        <taxon>Pipinae</taxon>
        <taxon>Hymenochirus</taxon>
    </lineage>
</organism>
<evidence type="ECO:0000256" key="33">
    <source>
        <dbReference type="RuleBase" id="RU369120"/>
    </source>
</evidence>
<comment type="catalytic activity">
    <reaction evidence="32">
        <text>4,4-dimethyl-5alpha-cholesta-8,24-dien-3beta-ol + NADP(+) = 4,4-dimethyl-5alpha-cholesta-8,14,24-trien-3beta-ol + NADPH + H(+)</text>
        <dbReference type="Rhea" id="RHEA:18561"/>
        <dbReference type="ChEBI" id="CHEBI:15378"/>
        <dbReference type="ChEBI" id="CHEBI:17813"/>
        <dbReference type="ChEBI" id="CHEBI:18364"/>
        <dbReference type="ChEBI" id="CHEBI:57783"/>
        <dbReference type="ChEBI" id="CHEBI:58349"/>
        <dbReference type="EC" id="1.3.1.70"/>
    </reaction>
</comment>
<dbReference type="Pfam" id="PF01222">
    <property type="entry name" value="ERG4_ERG24"/>
    <property type="match status" value="1"/>
</dbReference>
<proteinExistence type="inferred from homology"/>
<keyword evidence="17 33" id="KW-0756">Sterol biosynthesis</keyword>
<evidence type="ECO:0000256" key="9">
    <source>
        <dbReference type="ARBA" id="ARBA00022548"/>
    </source>
</evidence>
<evidence type="ECO:0000313" key="37">
    <source>
        <dbReference type="Proteomes" id="UP000812440"/>
    </source>
</evidence>
<dbReference type="Pfam" id="PF09465">
    <property type="entry name" value="LBR_tudor"/>
    <property type="match status" value="1"/>
</dbReference>
<dbReference type="CDD" id="cd20381">
    <property type="entry name" value="Tudor_LBR"/>
    <property type="match status" value="1"/>
</dbReference>
<dbReference type="FunFam" id="2.30.30.140:FF:000058">
    <property type="entry name" value="Lamin B receptor"/>
    <property type="match status" value="1"/>
</dbReference>
<dbReference type="PANTHER" id="PTHR21257">
    <property type="entry name" value="DELTA(14)-STEROL REDUCTASE"/>
    <property type="match status" value="1"/>
</dbReference>
<keyword evidence="10" id="KW-0597">Phosphoprotein</keyword>
<evidence type="ECO:0000256" key="10">
    <source>
        <dbReference type="ARBA" id="ARBA00022553"/>
    </source>
</evidence>
<evidence type="ECO:0000256" key="28">
    <source>
        <dbReference type="ARBA" id="ARBA00031227"/>
    </source>
</evidence>
<dbReference type="AlphaFoldDB" id="A0A8T2JJU5"/>
<evidence type="ECO:0000256" key="31">
    <source>
        <dbReference type="ARBA" id="ARBA00048712"/>
    </source>
</evidence>
<comment type="pathway">
    <text evidence="3 33">Steroid biosynthesis; cholesterol biosynthesis.</text>
</comment>
<feature type="transmembrane region" description="Helical" evidence="33">
    <location>
        <begin position="249"/>
        <end position="266"/>
    </location>
</feature>
<dbReference type="Proteomes" id="UP000812440">
    <property type="component" value="Chromosome 5"/>
</dbReference>
<evidence type="ECO:0000256" key="5">
    <source>
        <dbReference type="ARBA" id="ARBA00012413"/>
    </source>
</evidence>
<evidence type="ECO:0000256" key="32">
    <source>
        <dbReference type="ARBA" id="ARBA00049367"/>
    </source>
</evidence>
<evidence type="ECO:0000256" key="4">
    <source>
        <dbReference type="ARBA" id="ARBA00005402"/>
    </source>
</evidence>
<comment type="caution">
    <text evidence="36">The sequence shown here is derived from an EMBL/GenBank/DDBJ whole genome shotgun (WGS) entry which is preliminary data.</text>
</comment>
<dbReference type="InterPro" id="IPR001171">
    <property type="entry name" value="ERG24_DHCR-like"/>
</dbReference>
<dbReference type="OrthoDB" id="5326588at2759"/>
<keyword evidence="12 33" id="KW-0152">Cholesterol biosynthesis</keyword>
<feature type="region of interest" description="Disordered" evidence="34">
    <location>
        <begin position="58"/>
        <end position="100"/>
    </location>
</feature>
<keyword evidence="22" id="KW-0675">Receptor</keyword>
<evidence type="ECO:0000256" key="12">
    <source>
        <dbReference type="ARBA" id="ARBA00022778"/>
    </source>
</evidence>
<keyword evidence="11 33" id="KW-0812">Transmembrane</keyword>
<comment type="catalytic activity">
    <reaction evidence="31">
        <text>5alpha-cholest-8,14-dien-3beta-ol + NADPH + H(+) = 5alpha-cholest-8-en-3beta-ol + NADP(+)</text>
        <dbReference type="Rhea" id="RHEA:46456"/>
        <dbReference type="ChEBI" id="CHEBI:15378"/>
        <dbReference type="ChEBI" id="CHEBI:16608"/>
        <dbReference type="ChEBI" id="CHEBI:57783"/>
        <dbReference type="ChEBI" id="CHEBI:58349"/>
        <dbReference type="ChEBI" id="CHEBI:86131"/>
    </reaction>
</comment>
<keyword evidence="16 33" id="KW-0560">Oxidoreductase</keyword>
<evidence type="ECO:0000256" key="8">
    <source>
        <dbReference type="ARBA" id="ARBA00022516"/>
    </source>
</evidence>
<dbReference type="GO" id="GO:0005789">
    <property type="term" value="C:endoplasmic reticulum membrane"/>
    <property type="evidence" value="ECO:0007669"/>
    <property type="project" value="UniProtKB-SubCell"/>
</dbReference>
<evidence type="ECO:0000256" key="16">
    <source>
        <dbReference type="ARBA" id="ARBA00023002"/>
    </source>
</evidence>
<feature type="transmembrane region" description="Helical" evidence="33">
    <location>
        <begin position="480"/>
        <end position="497"/>
    </location>
</feature>
<comment type="similarity">
    <text evidence="4 33">Belongs to the ERG4/ERG24 family.</text>
</comment>
<evidence type="ECO:0000256" key="26">
    <source>
        <dbReference type="ARBA" id="ARBA00030165"/>
    </source>
</evidence>
<feature type="region of interest" description="Disordered" evidence="34">
    <location>
        <begin position="122"/>
        <end position="150"/>
    </location>
</feature>
<evidence type="ECO:0000256" key="6">
    <source>
        <dbReference type="ARBA" id="ARBA00017801"/>
    </source>
</evidence>
<keyword evidence="24" id="KW-0539">Nucleus</keyword>
<evidence type="ECO:0000256" key="21">
    <source>
        <dbReference type="ARBA" id="ARBA00023166"/>
    </source>
</evidence>
<dbReference type="FunFam" id="1.20.120.1630:FF:000001">
    <property type="entry name" value="delta(14)-sterol reductase isoform X1"/>
    <property type="match status" value="1"/>
</dbReference>
<evidence type="ECO:0000256" key="24">
    <source>
        <dbReference type="ARBA" id="ARBA00023242"/>
    </source>
</evidence>
<keyword evidence="15 33" id="KW-1133">Transmembrane helix</keyword>
<comment type="catalytic activity">
    <reaction evidence="30">
        <text>4,4-dimethyl-8,14-cholestadien-3beta-ol + NADPH + H(+) = 4,4-dimethyl-5alpha-cholest-8-en-3beta-ol + NADP(+)</text>
        <dbReference type="Rhea" id="RHEA:46812"/>
        <dbReference type="ChEBI" id="CHEBI:15378"/>
        <dbReference type="ChEBI" id="CHEBI:57783"/>
        <dbReference type="ChEBI" id="CHEBI:58349"/>
        <dbReference type="ChEBI" id="CHEBI:78904"/>
        <dbReference type="ChEBI" id="CHEBI:87044"/>
    </reaction>
</comment>
<keyword evidence="21 33" id="KW-1207">Sterol metabolism</keyword>
<evidence type="ECO:0000256" key="15">
    <source>
        <dbReference type="ARBA" id="ARBA00022989"/>
    </source>
</evidence>
<comment type="caution">
    <text evidence="33">Lacks conserved residue(s) required for the propagation of feature annotation.</text>
</comment>
<evidence type="ECO:0000256" key="11">
    <source>
        <dbReference type="ARBA" id="ARBA00022692"/>
    </source>
</evidence>
<keyword evidence="8 33" id="KW-0444">Lipid biosynthesis</keyword>
<accession>A0A8T2JJU5</accession>
<sequence>MPSQRYNVGDSVMGRWPGSSLYYEVQVMDFHVPTQHYKVRYKDGTELELKENDIRSITSFRNKKRSTSPSRRRSRSRSRSPGRSRSPSRIIKNGHQSPLIRDVRKVDRLQVHLTQLKPQDYVIGKQNGEPDGYEKNTSHLTPVKTKPEEQIEKGEKVLRYSMTPRRDHFMPKDVVPTESAPAENVQEIKEAIKDCRETNGEIQRPETGGAFVSLLMTLCTPLLLFYLLILIGQLEIPNSPFVFLWDKGIFGFFVLWILLQVMLHLFPMGKAVDGVKLENGRTLKYRINGFTALLLTVLTVAVMTCYSEITPIYIFEHHLQFAASATIVSVILSVYLYLRSRSIPNEALSEAGKAGNVVTKFYMGQELNPRIGQLDLKLFCAHRLGFIGWGLVNFALLLAEMEIQQREVPSLSMILVNSFQFIYILHALWNEESRLTSPDIVHDGFGFEQAFRHLVWVPFTYSLQALYLVNNPVDMTWKEVSAIVALKALGFIIFQGANKQKFSFRKNPDDSNLSHLKTIPTGTGSKLLVSGWWGFVRHPNYLGDMIMALSWCLPCGFSHIAPYFYMISLTIYLIHRQAINERKCRNNYGPAWDQYCQSVRYRIFPYIY</sequence>
<feature type="compositionally biased region" description="Basic residues" evidence="34">
    <location>
        <begin position="61"/>
        <end position="82"/>
    </location>
</feature>
<dbReference type="EC" id="1.3.1.70" evidence="5"/>
<keyword evidence="37" id="KW-1185">Reference proteome</keyword>
<dbReference type="SUPFAM" id="SSF63748">
    <property type="entry name" value="Tudor/PWWP/MBT"/>
    <property type="match status" value="1"/>
</dbReference>
<keyword evidence="7" id="KW-0963">Cytoplasm</keyword>
<evidence type="ECO:0000256" key="3">
    <source>
        <dbReference type="ARBA" id="ARBA00004770"/>
    </source>
</evidence>
<evidence type="ECO:0000256" key="19">
    <source>
        <dbReference type="ARBA" id="ARBA00023125"/>
    </source>
</evidence>
<evidence type="ECO:0000256" key="30">
    <source>
        <dbReference type="ARBA" id="ARBA00048100"/>
    </source>
</evidence>
<evidence type="ECO:0000256" key="2">
    <source>
        <dbReference type="ARBA" id="ARBA00004496"/>
    </source>
</evidence>